<evidence type="ECO:0000256" key="14">
    <source>
        <dbReference type="RuleBase" id="RU367138"/>
    </source>
</evidence>
<evidence type="ECO:0000256" key="8">
    <source>
        <dbReference type="ARBA" id="ARBA00022824"/>
    </source>
</evidence>
<keyword evidence="12" id="KW-0961">Cell wall biogenesis/degradation</keyword>
<dbReference type="InterPro" id="IPR017852">
    <property type="entry name" value="GPI_EtnP_transferase_1_C"/>
</dbReference>
<comment type="function">
    <text evidence="13 14">Ethanolamine phosphate transferase involved in glycosylphosphatidylinositol-anchor biosynthesis. Transfers ethanolamine phosphate to the first alpha-1,4-linked mannose of the glycosylphosphatidylinositol precursor of GPI-anchor.</text>
</comment>
<dbReference type="InterPro" id="IPR017850">
    <property type="entry name" value="Alkaline_phosphatase_core_sf"/>
</dbReference>
<keyword evidence="7 14" id="KW-0812">Transmembrane</keyword>
<dbReference type="InterPro" id="IPR002591">
    <property type="entry name" value="Phosphodiest/P_Trfase"/>
</dbReference>
<keyword evidence="17" id="KW-1185">Reference proteome</keyword>
<dbReference type="Pfam" id="PF01663">
    <property type="entry name" value="Phosphodiest"/>
    <property type="match status" value="1"/>
</dbReference>
<evidence type="ECO:0000256" key="10">
    <source>
        <dbReference type="ARBA" id="ARBA00023136"/>
    </source>
</evidence>
<dbReference type="CDD" id="cd16020">
    <property type="entry name" value="GPI_EPT_1"/>
    <property type="match status" value="1"/>
</dbReference>
<keyword evidence="5 14" id="KW-0337">GPI-anchor biosynthesis</keyword>
<dbReference type="Pfam" id="PF04987">
    <property type="entry name" value="PigN"/>
    <property type="match status" value="2"/>
</dbReference>
<comment type="similarity">
    <text evidence="3 14">Belongs to the PIGG/PIGN/PIGO family. PIGN subfamily.</text>
</comment>
<evidence type="ECO:0000256" key="1">
    <source>
        <dbReference type="ARBA" id="ARBA00004477"/>
    </source>
</evidence>
<proteinExistence type="inferred from homology"/>
<keyword evidence="8 14" id="KW-0256">Endoplasmic reticulum</keyword>
<comment type="pathway">
    <text evidence="2 14">Glycolipid biosynthesis; glycosylphosphatidylinositol-anchor biosynthesis.</text>
</comment>
<evidence type="ECO:0000256" key="7">
    <source>
        <dbReference type="ARBA" id="ARBA00022692"/>
    </source>
</evidence>
<evidence type="ECO:0000256" key="11">
    <source>
        <dbReference type="ARBA" id="ARBA00023180"/>
    </source>
</evidence>
<evidence type="ECO:0000256" key="5">
    <source>
        <dbReference type="ARBA" id="ARBA00022502"/>
    </source>
</evidence>
<dbReference type="SUPFAM" id="SSF53649">
    <property type="entry name" value="Alkaline phosphatase-like"/>
    <property type="match status" value="1"/>
</dbReference>
<evidence type="ECO:0000256" key="9">
    <source>
        <dbReference type="ARBA" id="ARBA00022989"/>
    </source>
</evidence>
<keyword evidence="11" id="KW-0325">Glycoprotein</keyword>
<evidence type="ECO:0000256" key="12">
    <source>
        <dbReference type="ARBA" id="ARBA00023316"/>
    </source>
</evidence>
<dbReference type="Proteomes" id="UP000764110">
    <property type="component" value="Unassembled WGS sequence"/>
</dbReference>
<protein>
    <recommendedName>
        <fullName evidence="4 14">GPI ethanolamine phosphate transferase 1</fullName>
        <ecNumber evidence="14">2.-.-.-</ecNumber>
    </recommendedName>
</protein>
<feature type="transmembrane region" description="Helical" evidence="14">
    <location>
        <begin position="506"/>
        <end position="525"/>
    </location>
</feature>
<dbReference type="InterPro" id="IPR007070">
    <property type="entry name" value="GPI_EtnP_transferase_1"/>
</dbReference>
<evidence type="ECO:0000313" key="16">
    <source>
        <dbReference type="EMBL" id="KAH0600596.1"/>
    </source>
</evidence>
<evidence type="ECO:0000313" key="17">
    <source>
        <dbReference type="Proteomes" id="UP000764110"/>
    </source>
</evidence>
<comment type="caution">
    <text evidence="14">Lacks conserved residue(s) required for the propagation of feature annotation.</text>
</comment>
<keyword evidence="10 14" id="KW-0472">Membrane</keyword>
<dbReference type="EMBL" id="JACEFI010000002">
    <property type="protein sequence ID" value="KAH0600596.1"/>
    <property type="molecule type" value="Genomic_DNA"/>
</dbReference>
<reference evidence="16 17" key="1">
    <citation type="submission" date="2020-07" db="EMBL/GenBank/DDBJ databases">
        <title>Metarhizium humberi genome.</title>
        <authorList>
            <person name="Lysoe E."/>
        </authorList>
    </citation>
    <scope>NUCLEOTIDE SEQUENCE [LARGE SCALE GENOMIC DNA]</scope>
    <source>
        <strain evidence="16 17">ESALQ1638</strain>
    </source>
</reference>
<dbReference type="PANTHER" id="PTHR12250:SF0">
    <property type="entry name" value="GPI ETHANOLAMINE PHOSPHATE TRANSFERASE 1"/>
    <property type="match status" value="1"/>
</dbReference>
<dbReference type="GO" id="GO:0005789">
    <property type="term" value="C:endoplasmic reticulum membrane"/>
    <property type="evidence" value="ECO:0007669"/>
    <property type="project" value="UniProtKB-SubCell"/>
</dbReference>
<accession>A0A9P8MFC7</accession>
<feature type="transmembrane region" description="Helical" evidence="14">
    <location>
        <begin position="532"/>
        <end position="553"/>
    </location>
</feature>
<evidence type="ECO:0000256" key="2">
    <source>
        <dbReference type="ARBA" id="ARBA00004687"/>
    </source>
</evidence>
<keyword evidence="9 14" id="KW-1133">Transmembrane helix</keyword>
<name>A0A9P8MFC7_9HYPO</name>
<evidence type="ECO:0000259" key="15">
    <source>
        <dbReference type="Pfam" id="PF04987"/>
    </source>
</evidence>
<evidence type="ECO:0000256" key="13">
    <source>
        <dbReference type="ARBA" id="ARBA00024850"/>
    </source>
</evidence>
<feature type="transmembrane region" description="Helical" evidence="14">
    <location>
        <begin position="482"/>
        <end position="500"/>
    </location>
</feature>
<feature type="domain" description="GPI ethanolamine phosphate transferase 1 C-terminal" evidence="15">
    <location>
        <begin position="475"/>
        <end position="628"/>
    </location>
</feature>
<evidence type="ECO:0000256" key="3">
    <source>
        <dbReference type="ARBA" id="ARBA00008400"/>
    </source>
</evidence>
<evidence type="ECO:0000256" key="4">
    <source>
        <dbReference type="ARBA" id="ARBA00020831"/>
    </source>
</evidence>
<dbReference type="GO" id="GO:0006506">
    <property type="term" value="P:GPI anchor biosynthetic process"/>
    <property type="evidence" value="ECO:0007669"/>
    <property type="project" value="UniProtKB-KW"/>
</dbReference>
<comment type="caution">
    <text evidence="16">The sequence shown here is derived from an EMBL/GenBank/DDBJ whole genome shotgun (WGS) entry which is preliminary data.</text>
</comment>
<keyword evidence="6 14" id="KW-0808">Transferase</keyword>
<sequence>MAAATRFAFLATAVIFHLVYIYSIFDIYFVSPIVSGMQLFEVERDGLRADKAFQSFPEPYPHNEKDLIPRPLAPFLRSRVLQEGTFGVSHTRVPTESRPGHVALIAGLYEDVSAVATGWKLNPVNFDSVFNRSRHTWSWGSPDILPMFEQGAVPGRVDTYMYEPEFEDFSQDALRLDYWVFDHVKHFFAAAATNQTLNKALRQDKIIFFLHLLGLDTTGHSYRPYSKEYLNNIKVVDQGVKEITELIQKFYADDRTAFVFTADHGMSDWGSHGDGHPDNTRTPFITWGSGVAAPEVHPGAIAPGHDMYSSDWGLDHVRRHDINQADIAALMSYLIGAEFPANSVGELPLSYLAADNSEKANASLVNAKGILEMYRVKENNKKTNELRFKAYHAFDGEGSSPESRIAAIANLIANGQYEEAIEESNTLIQLTLQGLRYLQTYDWLFLRALITMGYLGWMAYAITTVVDMFVVHEAVGYIYREVLTGLFVLAAAWPFMYGLSFIQNHALLSMTWAASCLTMSTFTLLPAMKVESIGLVLAGGFAMFLVGFLYLILEDIALADFTWAVNSNPSLNKTNKNIQRTLTGIQVGLILLSMLVTRSSALSLQAKRGLPVGNQVLGWAILTSNFLSRVSPNAPLVSPSAQYTLPA</sequence>
<dbReference type="PANTHER" id="PTHR12250">
    <property type="entry name" value="PHOSPHATIDYLINOSITOL GLYCAN, CLASS N"/>
    <property type="match status" value="1"/>
</dbReference>
<feature type="transmembrane region" description="Helical" evidence="14">
    <location>
        <begin position="443"/>
        <end position="470"/>
    </location>
</feature>
<feature type="transmembrane region" description="Helical" evidence="14">
    <location>
        <begin position="7"/>
        <end position="30"/>
    </location>
</feature>
<dbReference type="FunFam" id="3.40.720.10:FF:000015">
    <property type="entry name" value="GPI ethanolamine phosphate transferase 1"/>
    <property type="match status" value="1"/>
</dbReference>
<dbReference type="Gene3D" id="3.40.720.10">
    <property type="entry name" value="Alkaline Phosphatase, subunit A"/>
    <property type="match status" value="1"/>
</dbReference>
<dbReference type="GO" id="GO:0071555">
    <property type="term" value="P:cell wall organization"/>
    <property type="evidence" value="ECO:0007669"/>
    <property type="project" value="UniProtKB-KW"/>
</dbReference>
<dbReference type="InterPro" id="IPR037671">
    <property type="entry name" value="PIGN_N"/>
</dbReference>
<gene>
    <name evidence="16" type="ORF">MHUMG1_01594</name>
</gene>
<feature type="domain" description="GPI ethanolamine phosphate transferase 1 C-terminal" evidence="15">
    <location>
        <begin position="433"/>
        <end position="473"/>
    </location>
</feature>
<comment type="subcellular location">
    <subcellularLocation>
        <location evidence="1 14">Endoplasmic reticulum membrane</location>
        <topology evidence="1 14">Multi-pass membrane protein</topology>
    </subcellularLocation>
</comment>
<organism evidence="16 17">
    <name type="scientific">Metarhizium humberi</name>
    <dbReference type="NCBI Taxonomy" id="2596975"/>
    <lineage>
        <taxon>Eukaryota</taxon>
        <taxon>Fungi</taxon>
        <taxon>Dikarya</taxon>
        <taxon>Ascomycota</taxon>
        <taxon>Pezizomycotina</taxon>
        <taxon>Sordariomycetes</taxon>
        <taxon>Hypocreomycetidae</taxon>
        <taxon>Hypocreales</taxon>
        <taxon>Clavicipitaceae</taxon>
        <taxon>Metarhizium</taxon>
    </lineage>
</organism>
<evidence type="ECO:0000256" key="6">
    <source>
        <dbReference type="ARBA" id="ARBA00022679"/>
    </source>
</evidence>
<dbReference type="AlphaFoldDB" id="A0A9P8MFC7"/>
<dbReference type="GO" id="GO:0051377">
    <property type="term" value="F:mannose-ethanolamine phosphotransferase activity"/>
    <property type="evidence" value="ECO:0007669"/>
    <property type="project" value="UniProtKB-UniRule"/>
</dbReference>
<dbReference type="EC" id="2.-.-.-" evidence="14"/>